<protein>
    <submittedName>
        <fullName evidence="1">Uncharacterized protein</fullName>
    </submittedName>
</protein>
<organism evidence="1">
    <name type="scientific">marine sediment metagenome</name>
    <dbReference type="NCBI Taxonomy" id="412755"/>
    <lineage>
        <taxon>unclassified sequences</taxon>
        <taxon>metagenomes</taxon>
        <taxon>ecological metagenomes</taxon>
    </lineage>
</organism>
<reference evidence="1" key="1">
    <citation type="journal article" date="2014" name="Front. Microbiol.">
        <title>High frequency of phylogenetically diverse reductive dehalogenase-homologous genes in deep subseafloor sedimentary metagenomes.</title>
        <authorList>
            <person name="Kawai M."/>
            <person name="Futagami T."/>
            <person name="Toyoda A."/>
            <person name="Takaki Y."/>
            <person name="Nishi S."/>
            <person name="Hori S."/>
            <person name="Arai W."/>
            <person name="Tsubouchi T."/>
            <person name="Morono Y."/>
            <person name="Uchiyama I."/>
            <person name="Ito T."/>
            <person name="Fujiyama A."/>
            <person name="Inagaki F."/>
            <person name="Takami H."/>
        </authorList>
    </citation>
    <scope>NUCLEOTIDE SEQUENCE</scope>
    <source>
        <strain evidence="1">Expedition CK06-06</strain>
    </source>
</reference>
<comment type="caution">
    <text evidence="1">The sequence shown here is derived from an EMBL/GenBank/DDBJ whole genome shotgun (WGS) entry which is preliminary data.</text>
</comment>
<sequence>MLDIGEYIIDEPYRQDGNGYDQLEGEWLIYYKVASKFSHKAQAQDSQDLLHTIILNLAVAGRSNGHKPDNPSWMYRIASFTVAQY</sequence>
<evidence type="ECO:0000313" key="1">
    <source>
        <dbReference type="EMBL" id="GAG96869.1"/>
    </source>
</evidence>
<dbReference type="EMBL" id="BART01029081">
    <property type="protein sequence ID" value="GAG96869.1"/>
    <property type="molecule type" value="Genomic_DNA"/>
</dbReference>
<dbReference type="AlphaFoldDB" id="X1BLP8"/>
<accession>X1BLP8</accession>
<name>X1BLP8_9ZZZZ</name>
<proteinExistence type="predicted"/>
<gene>
    <name evidence="1" type="ORF">S01H4_51115</name>
</gene>